<proteinExistence type="predicted"/>
<feature type="binding site" evidence="12">
    <location>
        <position position="536"/>
    </location>
    <ligand>
        <name>ATP</name>
        <dbReference type="ChEBI" id="CHEBI:30616"/>
    </ligand>
</feature>
<dbReference type="GO" id="GO:0016020">
    <property type="term" value="C:membrane"/>
    <property type="evidence" value="ECO:0007669"/>
    <property type="project" value="UniProtKB-SubCell"/>
</dbReference>
<dbReference type="InterPro" id="IPR001245">
    <property type="entry name" value="Ser-Thr/Tyr_kinase_cat_dom"/>
</dbReference>
<reference evidence="16 17" key="1">
    <citation type="submission" date="2024-11" db="EMBL/GenBank/DDBJ databases">
        <title>A near-complete genome assembly of Cinchona calisaya.</title>
        <authorList>
            <person name="Lian D.C."/>
            <person name="Zhao X.W."/>
            <person name="Wei L."/>
        </authorList>
    </citation>
    <scope>NUCLEOTIDE SEQUENCE [LARGE SCALE GENOMIC DNA]</scope>
    <source>
        <tissue evidence="16">Nenye</tissue>
    </source>
</reference>
<protein>
    <recommendedName>
        <fullName evidence="15">Protein kinase domain-containing protein</fullName>
    </recommendedName>
</protein>
<comment type="subcellular location">
    <subcellularLocation>
        <location evidence="1">Membrane</location>
        <topology evidence="1">Single-pass type I membrane protein</topology>
    </subcellularLocation>
</comment>
<dbReference type="InterPro" id="IPR011009">
    <property type="entry name" value="Kinase-like_dom_sf"/>
</dbReference>
<evidence type="ECO:0000256" key="10">
    <source>
        <dbReference type="ARBA" id="ARBA00023136"/>
    </source>
</evidence>
<keyword evidence="3" id="KW-0808">Transferase</keyword>
<dbReference type="FunFam" id="3.30.200.20:FF:000039">
    <property type="entry name" value="receptor-like protein kinase FERONIA"/>
    <property type="match status" value="1"/>
</dbReference>
<evidence type="ECO:0000313" key="16">
    <source>
        <dbReference type="EMBL" id="KAL3526826.1"/>
    </source>
</evidence>
<comment type="caution">
    <text evidence="16">The sequence shown here is derived from an EMBL/GenBank/DDBJ whole genome shotgun (WGS) entry which is preliminary data.</text>
</comment>
<dbReference type="PROSITE" id="PS50011">
    <property type="entry name" value="PROTEIN_KINASE_DOM"/>
    <property type="match status" value="1"/>
</dbReference>
<keyword evidence="2" id="KW-0723">Serine/threonine-protein kinase</keyword>
<feature type="chain" id="PRO_5044837322" description="Protein kinase domain-containing protein" evidence="14">
    <location>
        <begin position="27"/>
        <end position="857"/>
    </location>
</feature>
<evidence type="ECO:0000256" key="13">
    <source>
        <dbReference type="SAM" id="Phobius"/>
    </source>
</evidence>
<dbReference type="Pfam" id="PF07714">
    <property type="entry name" value="PK_Tyr_Ser-Thr"/>
    <property type="match status" value="1"/>
</dbReference>
<gene>
    <name evidence="16" type="ORF">ACH5RR_011482</name>
</gene>
<organism evidence="16 17">
    <name type="scientific">Cinchona calisaya</name>
    <dbReference type="NCBI Taxonomy" id="153742"/>
    <lineage>
        <taxon>Eukaryota</taxon>
        <taxon>Viridiplantae</taxon>
        <taxon>Streptophyta</taxon>
        <taxon>Embryophyta</taxon>
        <taxon>Tracheophyta</taxon>
        <taxon>Spermatophyta</taxon>
        <taxon>Magnoliopsida</taxon>
        <taxon>eudicotyledons</taxon>
        <taxon>Gunneridae</taxon>
        <taxon>Pentapetalae</taxon>
        <taxon>asterids</taxon>
        <taxon>lamiids</taxon>
        <taxon>Gentianales</taxon>
        <taxon>Rubiaceae</taxon>
        <taxon>Cinchonoideae</taxon>
        <taxon>Cinchoneae</taxon>
        <taxon>Cinchona</taxon>
    </lineage>
</organism>
<keyword evidence="5 14" id="KW-0732">Signal</keyword>
<feature type="domain" description="Protein kinase" evidence="15">
    <location>
        <begin position="508"/>
        <end position="788"/>
    </location>
</feature>
<dbReference type="Proteomes" id="UP001630127">
    <property type="component" value="Unassembled WGS sequence"/>
</dbReference>
<dbReference type="SUPFAM" id="SSF56112">
    <property type="entry name" value="Protein kinase-like (PK-like)"/>
    <property type="match status" value="1"/>
</dbReference>
<dbReference type="GO" id="GO:0004674">
    <property type="term" value="F:protein serine/threonine kinase activity"/>
    <property type="evidence" value="ECO:0007669"/>
    <property type="project" value="UniProtKB-KW"/>
</dbReference>
<dbReference type="SMART" id="SM00220">
    <property type="entry name" value="S_TKc"/>
    <property type="match status" value="1"/>
</dbReference>
<dbReference type="PROSITE" id="PS00108">
    <property type="entry name" value="PROTEIN_KINASE_ST"/>
    <property type="match status" value="1"/>
</dbReference>
<sequence length="857" mass="95311">MGILLSPKTFFFFFHFCYLLLLNVSACTLPDDYFINCGSSASTTVDRRNFVGDVNPNSFTLQTSHSSIATRSPSANSSPSSSLYDTARIFRQQSSYDLNIAENGTYVVRFHFSAFTSQDNNNIILSDAKFNVSTTLQFLLLSNFSVQNSSSNSPVIKEFLLSINIGKFRILFTPSGSSDFAFVNAIEAFLAPERFSPDSATRVTTKGNNESSEYNGLASNALQVVHRINVGGSKITPANDTLWRNWVPDDGYLVFANAAENVSSSGGQLTYLSEWATDCDAPDSVYNTAKELNISLSSEGITLPRQNFNVSWRFDVNQNARFLVRTHFCNIVSRAASDPSSFNLYVYRSFSKLVDPQFFSNVKLAVPFYLDFVVDSDDSGFMNISIGRQKDSDNRTPFLNGVEIMELISGSVSIPMESEAGKNHLPVILGSVAGGVVLIIIAVVLFWLCLKLRKGKPVETLDWKAMNLNAGSQYSRSTDRTVTGSHHPDLNLALKVPIDEILYATKNFDEKLVIGEGGFGKVYRGTLRDGTKVAVKRSEPGRTQGLPEFQTEIMVLSKIRHRHLVSLIGYCDERSEMVLVYEFMEKGTLRDHLYSSPKEGSTKASQSALSWDKRLEICIDAAKGLYYLHTGLGGAIIHRDVKSTNILLDEHYVAKVADFGISRLGHLDQSHVSTEVKGSFGYFDPEYYRCLQLTQKSDVYSFGVVLLEVLCARPAIDNLLPREQANLADWGMACLNKRELEKIIDPLLAGKIDSNSLRRFGETVEKCLKDSGVDRPNMVDVLWDLEYALKLQQTALPKQPYEDSTTDVSYNLPLPVINRLPSHSIAISEDEMPLETHIASSTNASEVFSQLRMDEAR</sequence>
<dbReference type="GO" id="GO:0005524">
    <property type="term" value="F:ATP binding"/>
    <property type="evidence" value="ECO:0007669"/>
    <property type="project" value="UniProtKB-UniRule"/>
</dbReference>
<keyword evidence="4 13" id="KW-0812">Transmembrane</keyword>
<dbReference type="FunFam" id="2.60.120.430:FF:000013">
    <property type="entry name" value="Putative receptor-like protein kinase"/>
    <property type="match status" value="1"/>
</dbReference>
<evidence type="ECO:0000256" key="4">
    <source>
        <dbReference type="ARBA" id="ARBA00022692"/>
    </source>
</evidence>
<dbReference type="InterPro" id="IPR024788">
    <property type="entry name" value="Malectin-like_Carb-bd_dom"/>
</dbReference>
<keyword evidence="7" id="KW-0418">Kinase</keyword>
<dbReference type="FunFam" id="1.10.510.10:FF:000252">
    <property type="entry name" value="Receptor-like protein kinase FERONIA"/>
    <property type="match status" value="1"/>
</dbReference>
<dbReference type="Pfam" id="PF12819">
    <property type="entry name" value="Malectin_like"/>
    <property type="match status" value="1"/>
</dbReference>
<feature type="transmembrane region" description="Helical" evidence="13">
    <location>
        <begin position="425"/>
        <end position="450"/>
    </location>
</feature>
<dbReference type="CDD" id="cd14066">
    <property type="entry name" value="STKc_IRAK"/>
    <property type="match status" value="1"/>
</dbReference>
<dbReference type="Gene3D" id="1.10.510.10">
    <property type="entry name" value="Transferase(Phosphotransferase) domain 1"/>
    <property type="match status" value="1"/>
</dbReference>
<dbReference type="PROSITE" id="PS00107">
    <property type="entry name" value="PROTEIN_KINASE_ATP"/>
    <property type="match status" value="1"/>
</dbReference>
<keyword evidence="17" id="KW-1185">Reference proteome</keyword>
<evidence type="ECO:0000256" key="14">
    <source>
        <dbReference type="SAM" id="SignalP"/>
    </source>
</evidence>
<evidence type="ECO:0000256" key="5">
    <source>
        <dbReference type="ARBA" id="ARBA00022729"/>
    </source>
</evidence>
<keyword evidence="11" id="KW-0325">Glycoprotein</keyword>
<evidence type="ECO:0000256" key="12">
    <source>
        <dbReference type="PROSITE-ProRule" id="PRU10141"/>
    </source>
</evidence>
<dbReference type="EMBL" id="JBJUIK010000005">
    <property type="protein sequence ID" value="KAL3526826.1"/>
    <property type="molecule type" value="Genomic_DNA"/>
</dbReference>
<dbReference type="InterPro" id="IPR008271">
    <property type="entry name" value="Ser/Thr_kinase_AS"/>
</dbReference>
<dbReference type="Gene3D" id="3.30.200.20">
    <property type="entry name" value="Phosphorylase Kinase, domain 1"/>
    <property type="match status" value="1"/>
</dbReference>
<keyword evidence="10 13" id="KW-0472">Membrane</keyword>
<evidence type="ECO:0000256" key="2">
    <source>
        <dbReference type="ARBA" id="ARBA00022527"/>
    </source>
</evidence>
<accession>A0ABD3A7I7</accession>
<keyword evidence="6 12" id="KW-0547">Nucleotide-binding</keyword>
<dbReference type="PANTHER" id="PTHR45631">
    <property type="entry name" value="OS07G0107800 PROTEIN-RELATED"/>
    <property type="match status" value="1"/>
</dbReference>
<dbReference type="Gene3D" id="2.60.120.430">
    <property type="entry name" value="Galactose-binding lectin"/>
    <property type="match status" value="2"/>
</dbReference>
<dbReference type="InterPro" id="IPR017441">
    <property type="entry name" value="Protein_kinase_ATP_BS"/>
</dbReference>
<evidence type="ECO:0000256" key="3">
    <source>
        <dbReference type="ARBA" id="ARBA00022679"/>
    </source>
</evidence>
<feature type="signal peptide" evidence="14">
    <location>
        <begin position="1"/>
        <end position="26"/>
    </location>
</feature>
<keyword evidence="9 13" id="KW-1133">Transmembrane helix</keyword>
<evidence type="ECO:0000256" key="1">
    <source>
        <dbReference type="ARBA" id="ARBA00004479"/>
    </source>
</evidence>
<evidence type="ECO:0000256" key="6">
    <source>
        <dbReference type="ARBA" id="ARBA00022741"/>
    </source>
</evidence>
<evidence type="ECO:0000256" key="9">
    <source>
        <dbReference type="ARBA" id="ARBA00022989"/>
    </source>
</evidence>
<evidence type="ECO:0000256" key="8">
    <source>
        <dbReference type="ARBA" id="ARBA00022840"/>
    </source>
</evidence>
<evidence type="ECO:0000256" key="7">
    <source>
        <dbReference type="ARBA" id="ARBA00022777"/>
    </source>
</evidence>
<dbReference type="InterPro" id="IPR000719">
    <property type="entry name" value="Prot_kinase_dom"/>
</dbReference>
<name>A0ABD3A7I7_9GENT</name>
<dbReference type="FunFam" id="2.60.120.430:FF:000005">
    <property type="entry name" value="Putative receptor-like protein kinase"/>
    <property type="match status" value="1"/>
</dbReference>
<dbReference type="AlphaFoldDB" id="A0ABD3A7I7"/>
<keyword evidence="8 12" id="KW-0067">ATP-binding</keyword>
<evidence type="ECO:0000259" key="15">
    <source>
        <dbReference type="PROSITE" id="PS50011"/>
    </source>
</evidence>
<evidence type="ECO:0000313" key="17">
    <source>
        <dbReference type="Proteomes" id="UP001630127"/>
    </source>
</evidence>
<evidence type="ECO:0000256" key="11">
    <source>
        <dbReference type="ARBA" id="ARBA00023180"/>
    </source>
</evidence>